<reference evidence="2" key="1">
    <citation type="journal article" date="2014" name="Int. J. Syst. Evol. Microbiol.">
        <title>Complete genome sequence of Corynebacterium casei LMG S-19264T (=DSM 44701T), isolated from a smear-ripened cheese.</title>
        <authorList>
            <consortium name="US DOE Joint Genome Institute (JGI-PGF)"/>
            <person name="Walter F."/>
            <person name="Albersmeier A."/>
            <person name="Kalinowski J."/>
            <person name="Ruckert C."/>
        </authorList>
    </citation>
    <scope>NUCLEOTIDE SEQUENCE</scope>
    <source>
        <strain evidence="2">NBRC 110023</strain>
    </source>
</reference>
<accession>A0AA37WH23</accession>
<evidence type="ECO:0000313" key="2">
    <source>
        <dbReference type="EMBL" id="GLR70771.1"/>
    </source>
</evidence>
<keyword evidence="3" id="KW-1185">Reference proteome</keyword>
<dbReference type="AlphaFoldDB" id="A0AA37WH23"/>
<evidence type="ECO:0000313" key="3">
    <source>
        <dbReference type="Proteomes" id="UP001156601"/>
    </source>
</evidence>
<comment type="caution">
    <text evidence="2">The sequence shown here is derived from an EMBL/GenBank/DDBJ whole genome shotgun (WGS) entry which is preliminary data.</text>
</comment>
<gene>
    <name evidence="2" type="ORF">GCM10007852_16790</name>
</gene>
<proteinExistence type="predicted"/>
<keyword evidence="1" id="KW-0812">Transmembrane</keyword>
<name>A0AA37WH23_9ALTE</name>
<protein>
    <submittedName>
        <fullName evidence="2">Uncharacterized protein</fullName>
    </submittedName>
</protein>
<dbReference type="EMBL" id="BSOT01000005">
    <property type="protein sequence ID" value="GLR70771.1"/>
    <property type="molecule type" value="Genomic_DNA"/>
</dbReference>
<reference evidence="2" key="2">
    <citation type="submission" date="2023-01" db="EMBL/GenBank/DDBJ databases">
        <title>Draft genome sequence of Agaribacter marinus strain NBRC 110023.</title>
        <authorList>
            <person name="Sun Q."/>
            <person name="Mori K."/>
        </authorList>
    </citation>
    <scope>NUCLEOTIDE SEQUENCE</scope>
    <source>
        <strain evidence="2">NBRC 110023</strain>
    </source>
</reference>
<evidence type="ECO:0000256" key="1">
    <source>
        <dbReference type="SAM" id="Phobius"/>
    </source>
</evidence>
<feature type="transmembrane region" description="Helical" evidence="1">
    <location>
        <begin position="48"/>
        <end position="75"/>
    </location>
</feature>
<keyword evidence="1" id="KW-1133">Transmembrane helix</keyword>
<keyword evidence="1" id="KW-0472">Membrane</keyword>
<dbReference type="Proteomes" id="UP001156601">
    <property type="component" value="Unassembled WGS sequence"/>
</dbReference>
<sequence length="81" mass="9415">MPNIYGRLPLSKRFFAISNKDYSHLFGLFISFLRCIPDEIRRLNTYQLIAILLAMLGTVLFSLDFILFVITLICLRNLGLF</sequence>
<organism evidence="2 3">
    <name type="scientific">Agaribacter marinus</name>
    <dbReference type="NCBI Taxonomy" id="1431249"/>
    <lineage>
        <taxon>Bacteria</taxon>
        <taxon>Pseudomonadati</taxon>
        <taxon>Pseudomonadota</taxon>
        <taxon>Gammaproteobacteria</taxon>
        <taxon>Alteromonadales</taxon>
        <taxon>Alteromonadaceae</taxon>
        <taxon>Agaribacter</taxon>
    </lineage>
</organism>